<dbReference type="OrthoDB" id="329724at2759"/>
<reference evidence="4" key="3">
    <citation type="journal article" date="2012" name="PLoS Pathog.">
        <title>Comparative genomics of the apicomplexan parasites Toxoplasma gondii and Neospora caninum: Coccidia differing in host range and transmission strategy.</title>
        <authorList>
            <person name="Reid A.J."/>
            <person name="Vermont S.J."/>
            <person name="Cotton J.A."/>
            <person name="Harris D."/>
            <person name="Hill-Cawthorne G.A."/>
            <person name="Konen-Waisman S."/>
            <person name="Latham S.M."/>
            <person name="Mourier T."/>
            <person name="Norton R."/>
            <person name="Quail M.A."/>
            <person name="Sanders M."/>
            <person name="Shanmugam D."/>
            <person name="Sohal A."/>
            <person name="Wasmuth J.D."/>
            <person name="Brunk B."/>
            <person name="Grigg M.E."/>
            <person name="Howard J.C."/>
            <person name="Parkinson J."/>
            <person name="Roos D.S."/>
            <person name="Trees A.J."/>
            <person name="Berriman M."/>
            <person name="Pain A."/>
            <person name="Wastling J.M."/>
        </authorList>
    </citation>
    <scope>NUCLEOTIDE SEQUENCE [LARGE SCALE GENOMIC DNA]</scope>
    <source>
        <strain evidence="4">Liverpool</strain>
    </source>
</reference>
<dbReference type="EMBL" id="FR823390">
    <property type="protein sequence ID" value="CBZ53394.1"/>
    <property type="molecule type" value="Genomic_DNA"/>
</dbReference>
<feature type="chain" id="PRO_5007655149" description="Transmembrane protein" evidence="1">
    <location>
        <begin position="18"/>
        <end position="507"/>
    </location>
</feature>
<reference evidence="2" key="2">
    <citation type="submission" date="2011-03" db="EMBL/GenBank/DDBJ databases">
        <title>Comparative genomics and transcriptomics of Neospora caninum and Toxoplasma gondii.</title>
        <authorList>
            <person name="Reid A.J."/>
            <person name="Sohal A."/>
            <person name="Harris D."/>
            <person name="Quail M."/>
            <person name="Sanders M."/>
            <person name="Berriman M."/>
            <person name="Wastling J.M."/>
            <person name="Pain A."/>
        </authorList>
    </citation>
    <scope>NUCLEOTIDE SEQUENCE</scope>
    <source>
        <strain evidence="2">Liverpool</strain>
    </source>
</reference>
<organism evidence="2 4">
    <name type="scientific">Neospora caninum (strain Liverpool)</name>
    <dbReference type="NCBI Taxonomy" id="572307"/>
    <lineage>
        <taxon>Eukaryota</taxon>
        <taxon>Sar</taxon>
        <taxon>Alveolata</taxon>
        <taxon>Apicomplexa</taxon>
        <taxon>Conoidasida</taxon>
        <taxon>Coccidia</taxon>
        <taxon>Eucoccidiorida</taxon>
        <taxon>Eimeriorina</taxon>
        <taxon>Sarcocystidae</taxon>
        <taxon>Neospora</taxon>
    </lineage>
</organism>
<gene>
    <name evidence="3" type="ORF">BN1204_031810</name>
    <name evidence="2" type="ORF">NCLIV_031810</name>
</gene>
<feature type="signal peptide" evidence="1">
    <location>
        <begin position="1"/>
        <end position="17"/>
    </location>
</feature>
<dbReference type="eggNOG" id="ENOG502TMWE">
    <property type="taxonomic scope" value="Eukaryota"/>
</dbReference>
<accession>F0VI33</accession>
<dbReference type="GeneID" id="13442568"/>
<reference evidence="2" key="1">
    <citation type="submission" date="2011-02" db="EMBL/GenBank/DDBJ databases">
        <authorList>
            <person name="Aslett M."/>
        </authorList>
    </citation>
    <scope>NUCLEOTIDE SEQUENCE</scope>
    <source>
        <strain evidence="2">Liverpool</strain>
    </source>
</reference>
<evidence type="ECO:0008006" key="5">
    <source>
        <dbReference type="Google" id="ProtNLM"/>
    </source>
</evidence>
<dbReference type="AlphaFoldDB" id="F0VI33"/>
<dbReference type="EMBL" id="LN714483">
    <property type="protein sequence ID" value="CEL67381.1"/>
    <property type="molecule type" value="Genomic_DNA"/>
</dbReference>
<dbReference type="InParanoid" id="F0VI33"/>
<keyword evidence="1" id="KW-0732">Signal</keyword>
<protein>
    <recommendedName>
        <fullName evidence="5">Transmembrane protein</fullName>
    </recommendedName>
</protein>
<dbReference type="RefSeq" id="XP_003883426.1">
    <property type="nucleotide sequence ID" value="XM_003883377.1"/>
</dbReference>
<dbReference type="Proteomes" id="UP000007494">
    <property type="component" value="Chromosome VIII"/>
</dbReference>
<dbReference type="VEuPathDB" id="ToxoDB:NCLIV_031810"/>
<dbReference type="OMA" id="YHRWAVQ"/>
<sequence length="507" mass="57507">MPCYHATFPRLLRLMQACVIVLVPSGCVVPWQCARFEVTAERSELHSPCRADVARNNVRASHLTSLTPSSDAIDGLQETPLLLDNEPSRQSIRFGEESSPNHTALYTSRLEQIAHATSPPQGMDSWESREAAATLNSSRYEELKDYQRRRNSWFVSRAASGLKGKAEPSKEELEFREKRRRYKNNNVVQFLADHDADRIQQESITYQSINPPVEQYMQMINSVRRDRFNIQVTPAPATLPHPSVAYTPFHKEISKQKNLEKKFRVHYMTGGGRKSNFFYNPEDDCYWKVQADGTVACVMARDLADKPHHDPTIAVAIDQTGMFDTLEEATAAISLQCSDFYLEKSTWTYYCLPAFSDLRPEDYKRMKRYKNRINEYWYHRWAVQKAQELDIPELHRPPRPTGGVPPPQRDANYNPVAAKLKEKDEAKQAKKQFVQQAAAFLEENHPEPEAVISAANAQYPLQEGVIIVRPSGYTVEPAPALDAASAALLAAVNKKFAELVVTSAFGD</sequence>
<evidence type="ECO:0000256" key="1">
    <source>
        <dbReference type="SAM" id="SignalP"/>
    </source>
</evidence>
<evidence type="ECO:0000313" key="3">
    <source>
        <dbReference type="EMBL" id="CEL67381.1"/>
    </source>
</evidence>
<keyword evidence="4" id="KW-1185">Reference proteome</keyword>
<reference evidence="3" key="4">
    <citation type="journal article" date="2015" name="PLoS ONE">
        <title>Comprehensive Evaluation of Toxoplasma gondii VEG and Neospora caninum LIV Genomes with Tachyzoite Stage Transcriptome and Proteome Defines Novel Transcript Features.</title>
        <authorList>
            <person name="Ramaprasad A."/>
            <person name="Mourier T."/>
            <person name="Naeem R."/>
            <person name="Malas T.B."/>
            <person name="Moussa E."/>
            <person name="Panigrahi A."/>
            <person name="Vermont S.J."/>
            <person name="Otto T.D."/>
            <person name="Wastling J."/>
            <person name="Pain A."/>
        </authorList>
    </citation>
    <scope>NUCLEOTIDE SEQUENCE</scope>
    <source>
        <strain evidence="3">Liverpool</strain>
    </source>
</reference>
<evidence type="ECO:0000313" key="4">
    <source>
        <dbReference type="Proteomes" id="UP000007494"/>
    </source>
</evidence>
<proteinExistence type="predicted"/>
<name>F0VI33_NEOCL</name>
<evidence type="ECO:0000313" key="2">
    <source>
        <dbReference type="EMBL" id="CBZ53394.1"/>
    </source>
</evidence>